<dbReference type="InterPro" id="IPR006300">
    <property type="entry name" value="FlgB"/>
</dbReference>
<accession>A0A1G9VIE2</accession>
<dbReference type="RefSeq" id="WP_091771455.1">
    <property type="nucleotide sequence ID" value="NZ_FNHG01000019.1"/>
</dbReference>
<comment type="subcellular location">
    <subcellularLocation>
        <location evidence="1 6">Bacterial flagellum basal body</location>
    </subcellularLocation>
</comment>
<evidence type="ECO:0000256" key="1">
    <source>
        <dbReference type="ARBA" id="ARBA00004117"/>
    </source>
</evidence>
<feature type="region of interest" description="Disordered" evidence="7">
    <location>
        <begin position="52"/>
        <end position="92"/>
    </location>
</feature>
<proteinExistence type="inferred from homology"/>
<feature type="compositionally biased region" description="Polar residues" evidence="7">
    <location>
        <begin position="62"/>
        <end position="92"/>
    </location>
</feature>
<dbReference type="OrthoDB" id="9788334at2"/>
<sequence length="135" mass="15198">MRPEDVPVLGLLTQSMNFHNQRQRVIAENVANANTPGYVAQDLDEGEFQRSLREQMQARSAARSTQGTLPALTSPTRQWQTQDAPDSETTVNGNTVVLEEQMMRANENRMEYESALSLYQKSLGMIRTAIRQAGR</sequence>
<protein>
    <recommendedName>
        <fullName evidence="3 6">Flagellar basal body rod protein FlgB</fullName>
    </recommendedName>
</protein>
<evidence type="ECO:0000313" key="9">
    <source>
        <dbReference type="EMBL" id="SDM71886.1"/>
    </source>
</evidence>
<gene>
    <name evidence="9" type="ORF">SAMN04488568_11953</name>
</gene>
<reference evidence="9 10" key="1">
    <citation type="submission" date="2016-10" db="EMBL/GenBank/DDBJ databases">
        <authorList>
            <person name="de Groot N.N."/>
        </authorList>
    </citation>
    <scope>NUCLEOTIDE SEQUENCE [LARGE SCALE GENOMIC DNA]</scope>
    <source>
        <strain evidence="9 10">DSM 16077</strain>
    </source>
</reference>
<evidence type="ECO:0000256" key="7">
    <source>
        <dbReference type="SAM" id="MobiDB-lite"/>
    </source>
</evidence>
<name>A0A1G9VIE2_9PROT</name>
<dbReference type="GO" id="GO:0071973">
    <property type="term" value="P:bacterial-type flagellum-dependent cell motility"/>
    <property type="evidence" value="ECO:0007669"/>
    <property type="project" value="InterPro"/>
</dbReference>
<comment type="subunit">
    <text evidence="6">The basal body constitutes a major portion of the flagellar organelle and consists of a number of rings mounted on a central rod.</text>
</comment>
<evidence type="ECO:0000256" key="5">
    <source>
        <dbReference type="ARBA" id="ARBA00024934"/>
    </source>
</evidence>
<evidence type="ECO:0000256" key="2">
    <source>
        <dbReference type="ARBA" id="ARBA00009677"/>
    </source>
</evidence>
<keyword evidence="9" id="KW-0282">Flagellum</keyword>
<evidence type="ECO:0000313" key="10">
    <source>
        <dbReference type="Proteomes" id="UP000199759"/>
    </source>
</evidence>
<comment type="similarity">
    <text evidence="2 6">Belongs to the flagella basal body rod proteins family.</text>
</comment>
<keyword evidence="4 6" id="KW-0975">Bacterial flagellum</keyword>
<feature type="domain" description="Flagellar basal body rod protein N-terminal" evidence="8">
    <location>
        <begin position="20"/>
        <end position="38"/>
    </location>
</feature>
<keyword evidence="10" id="KW-1185">Reference proteome</keyword>
<dbReference type="GO" id="GO:0030694">
    <property type="term" value="C:bacterial-type flagellum basal body, rod"/>
    <property type="evidence" value="ECO:0007669"/>
    <property type="project" value="InterPro"/>
</dbReference>
<evidence type="ECO:0000256" key="6">
    <source>
        <dbReference type="PIRNR" id="PIRNR002889"/>
    </source>
</evidence>
<evidence type="ECO:0000256" key="3">
    <source>
        <dbReference type="ARBA" id="ARBA00014376"/>
    </source>
</evidence>
<dbReference type="AlphaFoldDB" id="A0A1G9VIE2"/>
<evidence type="ECO:0000256" key="4">
    <source>
        <dbReference type="ARBA" id="ARBA00023143"/>
    </source>
</evidence>
<evidence type="ECO:0000259" key="8">
    <source>
        <dbReference type="Pfam" id="PF00460"/>
    </source>
</evidence>
<comment type="function">
    <text evidence="5 6">Structural component of flagellum, the bacterial motility apparatus. Part of the rod structure of flagellar basal body.</text>
</comment>
<organism evidence="9 10">
    <name type="scientific">Maricaulis salignorans</name>
    <dbReference type="NCBI Taxonomy" id="144026"/>
    <lineage>
        <taxon>Bacteria</taxon>
        <taxon>Pseudomonadati</taxon>
        <taxon>Pseudomonadota</taxon>
        <taxon>Alphaproteobacteria</taxon>
        <taxon>Maricaulales</taxon>
        <taxon>Maricaulaceae</taxon>
        <taxon>Maricaulis</taxon>
    </lineage>
</organism>
<dbReference type="PIRSF" id="PIRSF002889">
    <property type="entry name" value="Rod_FlgB"/>
    <property type="match status" value="1"/>
</dbReference>
<keyword evidence="9" id="KW-0966">Cell projection</keyword>
<dbReference type="EMBL" id="FNHG01000019">
    <property type="protein sequence ID" value="SDM71886.1"/>
    <property type="molecule type" value="Genomic_DNA"/>
</dbReference>
<dbReference type="Pfam" id="PF00460">
    <property type="entry name" value="Flg_bb_rod"/>
    <property type="match status" value="1"/>
</dbReference>
<dbReference type="NCBIfam" id="TIGR01396">
    <property type="entry name" value="FlgB"/>
    <property type="match status" value="1"/>
</dbReference>
<dbReference type="InterPro" id="IPR001444">
    <property type="entry name" value="Flag_bb_rod_N"/>
</dbReference>
<dbReference type="Proteomes" id="UP000199759">
    <property type="component" value="Unassembled WGS sequence"/>
</dbReference>
<dbReference type="STRING" id="144026.SAMN04488568_11953"/>
<keyword evidence="9" id="KW-0969">Cilium</keyword>